<dbReference type="EMBL" id="GGEC01000451">
    <property type="protein sequence ID" value="MBW80934.1"/>
    <property type="molecule type" value="Transcribed_RNA"/>
</dbReference>
<accession>A0A2P2II80</accession>
<reference evidence="1" key="1">
    <citation type="submission" date="2018-02" db="EMBL/GenBank/DDBJ databases">
        <title>Rhizophora mucronata_Transcriptome.</title>
        <authorList>
            <person name="Meera S.P."/>
            <person name="Sreeshan A."/>
            <person name="Augustine A."/>
        </authorList>
    </citation>
    <scope>NUCLEOTIDE SEQUENCE</scope>
    <source>
        <tissue evidence="1">Leaf</tissue>
    </source>
</reference>
<sequence>MPIATLPQNLLRVN</sequence>
<protein>
    <submittedName>
        <fullName evidence="1">Uncharacterized protein</fullName>
    </submittedName>
</protein>
<dbReference type="EMBL" id="GGEC01000452">
    <property type="protein sequence ID" value="MBW80935.1"/>
    <property type="molecule type" value="Transcribed_RNA"/>
</dbReference>
<name>A0A2P2II80_RHIMU</name>
<evidence type="ECO:0000313" key="1">
    <source>
        <dbReference type="EMBL" id="MBW80935.1"/>
    </source>
</evidence>
<proteinExistence type="predicted"/>
<organism evidence="1">
    <name type="scientific">Rhizophora mucronata</name>
    <name type="common">Asiatic mangrove</name>
    <dbReference type="NCBI Taxonomy" id="61149"/>
    <lineage>
        <taxon>Eukaryota</taxon>
        <taxon>Viridiplantae</taxon>
        <taxon>Streptophyta</taxon>
        <taxon>Embryophyta</taxon>
        <taxon>Tracheophyta</taxon>
        <taxon>Spermatophyta</taxon>
        <taxon>Magnoliopsida</taxon>
        <taxon>eudicotyledons</taxon>
        <taxon>Gunneridae</taxon>
        <taxon>Pentapetalae</taxon>
        <taxon>rosids</taxon>
        <taxon>fabids</taxon>
        <taxon>Malpighiales</taxon>
        <taxon>Rhizophoraceae</taxon>
        <taxon>Rhizophora</taxon>
    </lineage>
</organism>